<evidence type="ECO:0000256" key="1">
    <source>
        <dbReference type="SAM" id="MobiDB-lite"/>
    </source>
</evidence>
<reference evidence="2" key="1">
    <citation type="submission" date="2004-08" db="EMBL/GenBank/DDBJ databases">
        <title>Oryza sativa BAC B1402B06 genomic sequence.</title>
        <authorList>
            <person name="Chow T.-Y."/>
            <person name="Hsing Y.-I.C."/>
            <person name="Chen C.-S."/>
            <person name="Chen H.-H."/>
            <person name="Liu S.-M."/>
            <person name="Chao Y.-T."/>
            <person name="Chang S.-J."/>
            <person name="Chen H.-C."/>
            <person name="Chen S.-K."/>
            <person name="Chen T.-R."/>
            <person name="Chen Y.-L."/>
            <person name="Cheng C.-H."/>
            <person name="Chung C.-I."/>
            <person name="Han S.-Y."/>
            <person name="Hsiao S.-H."/>
            <person name="Hsiung J.-N."/>
            <person name="Hsu C.-H."/>
            <person name="Huang J.-J."/>
            <person name="Kau P.-I."/>
            <person name="Lee M.-C."/>
            <person name="Leu H.-L."/>
            <person name="Li Y.-F."/>
            <person name="Lin S.-J."/>
            <person name="Lin Y.-C."/>
            <person name="Wu S.-W."/>
            <person name="Yu C.-Y."/>
            <person name="Yu S.-W."/>
            <person name="Wu H.-P."/>
            <person name="Shaw J.-F."/>
        </authorList>
    </citation>
    <scope>NUCLEOTIDE SEQUENCE</scope>
</reference>
<feature type="compositionally biased region" description="Low complexity" evidence="1">
    <location>
        <begin position="56"/>
        <end position="68"/>
    </location>
</feature>
<protein>
    <submittedName>
        <fullName evidence="3">Os05g0228900 protein</fullName>
    </submittedName>
</protein>
<dbReference type="Gramene" id="Os05t0228900-01">
    <property type="protein sequence ID" value="Os05t0228900-01"/>
    <property type="gene ID" value="Os05g0228900"/>
</dbReference>
<feature type="region of interest" description="Disordered" evidence="1">
    <location>
        <begin position="119"/>
        <end position="149"/>
    </location>
</feature>
<dbReference type="Proteomes" id="UP000000763">
    <property type="component" value="Chromosome 5"/>
</dbReference>
<evidence type="ECO:0000313" key="4">
    <source>
        <dbReference type="Proteomes" id="UP000000763"/>
    </source>
</evidence>
<evidence type="ECO:0000313" key="2">
    <source>
        <dbReference type="EMBL" id="AAT93836.1"/>
    </source>
</evidence>
<reference evidence="3" key="5">
    <citation type="journal article" date="2008" name="Nucleic Acids Res.">
        <title>The Rice Annotation Project Database (RAP-DB): 2008 update.</title>
        <authorList>
            <consortium name="The Rice Annotation Project (RAP)"/>
            <person name="Tanaka T."/>
            <person name="Antonio B.A."/>
            <person name="Kikuchi S."/>
            <person name="Matsumoto T."/>
            <person name="Nagamura Y."/>
            <person name="Numa H."/>
            <person name="Sakai H."/>
            <person name="Wu J."/>
            <person name="Itoh T."/>
            <person name="Sasaki T."/>
            <person name="Aono R."/>
            <person name="Fujii Y."/>
            <person name="Habara T."/>
            <person name="Harada E."/>
            <person name="Kanno M."/>
            <person name="Kawahara Y."/>
            <person name="Kawashima H."/>
            <person name="Kubooka H."/>
            <person name="Matsuya A."/>
            <person name="Nakaoka H."/>
            <person name="Saichi N."/>
            <person name="Sanbonmatsu R."/>
            <person name="Sato Y."/>
            <person name="Shinso Y."/>
            <person name="Suzuki M."/>
            <person name="Takeda J."/>
            <person name="Tanino M."/>
            <person name="Todokoro F."/>
            <person name="Yamaguchi K."/>
            <person name="Yamamoto N."/>
            <person name="Yamasaki C."/>
            <person name="Imanishi T."/>
            <person name="Okido T."/>
            <person name="Tada M."/>
            <person name="Ikeo K."/>
            <person name="Tateno Y."/>
            <person name="Gojobori T."/>
            <person name="Lin Y.C."/>
            <person name="Wei F.J."/>
            <person name="Hsing Y.I."/>
            <person name="Zhao Q."/>
            <person name="Han B."/>
            <person name="Kramer M.R."/>
            <person name="McCombie R.W."/>
            <person name="Lonsdale D."/>
            <person name="O'Donovan C.C."/>
            <person name="Whitfield E.J."/>
            <person name="Apweiler R."/>
            <person name="Koyanagi K.O."/>
            <person name="Khurana J.P."/>
            <person name="Raghuvanshi S."/>
            <person name="Singh N.K."/>
            <person name="Tyagi A.K."/>
            <person name="Haberer G."/>
            <person name="Fujisawa M."/>
            <person name="Hosokawa S."/>
            <person name="Ito Y."/>
            <person name="Ikawa H."/>
            <person name="Shibata M."/>
            <person name="Yamamoto M."/>
            <person name="Bruskiewich R.M."/>
            <person name="Hoen D.R."/>
            <person name="Bureau TE."/>
            <person name="Namiki N."/>
            <person name="Ohyanagi H."/>
            <person name="Sakai Y."/>
            <person name="Nobushima S."/>
            <person name="Sakata K."/>
            <person name="Barrero R.A."/>
            <person name="Sato Y."/>
            <person name="Souvorov A."/>
            <person name="Smith-White B."/>
            <person name="Tatusova T."/>
            <person name="An S."/>
            <person name="An G."/>
            <person name="OOta S."/>
            <person name="Fuks G."/>
            <person name="Messing J."/>
            <person name="Christie K.R."/>
            <person name="Lieberherr D."/>
            <person name="Kim H."/>
            <person name="Zuccolo A."/>
            <person name="Wing R.A."/>
            <person name="Nobuta K."/>
            <person name="Green P.J."/>
            <person name="Lu C."/>
            <person name="Meyers BC."/>
            <person name="Chaparro C."/>
            <person name="Piegu B."/>
            <person name="Panaud O."/>
            <person name="Echeverria M."/>
        </authorList>
    </citation>
    <scope>NUCLEOTIDE SEQUENCE</scope>
</reference>
<name>A0A0P0WJG7_ORYSJ</name>
<accession>A0A0P0WJG7</accession>
<dbReference type="EMBL" id="AC145477">
    <property type="protein sequence ID" value="AAT93836.1"/>
    <property type="molecule type" value="Genomic_DNA"/>
</dbReference>
<feature type="compositionally biased region" description="Polar residues" evidence="1">
    <location>
        <begin position="122"/>
        <end position="149"/>
    </location>
</feature>
<sequence length="167" mass="18557">MVPKREYSSNIRDNLIRENLADGAIPLRTRAVTLWLPFFFHRTPFLSPSLTGGGSTRARQASSGRAQAIVRASRRRERASMGEPTTGGREQGRDQASGRGTRAWASRRWEHACRGEPAAATAVSNQPRSAIGLQRQQHARSSFSNPPRIPTTTLDGDFVSDLYMFFQ</sequence>
<reference evidence="3 4" key="2">
    <citation type="journal article" date="2005" name="Nature">
        <title>The map-based sequence of the rice genome.</title>
        <authorList>
            <consortium name="International rice genome sequencing project (IRGSP)"/>
            <person name="Matsumoto T."/>
            <person name="Wu J."/>
            <person name="Kanamori H."/>
            <person name="Katayose Y."/>
            <person name="Fujisawa M."/>
            <person name="Namiki N."/>
            <person name="Mizuno H."/>
            <person name="Yamamoto K."/>
            <person name="Antonio B.A."/>
            <person name="Baba T."/>
            <person name="Sakata K."/>
            <person name="Nagamura Y."/>
            <person name="Aoki H."/>
            <person name="Arikawa K."/>
            <person name="Arita K."/>
            <person name="Bito T."/>
            <person name="Chiden Y."/>
            <person name="Fujitsuka N."/>
            <person name="Fukunaka R."/>
            <person name="Hamada M."/>
            <person name="Harada C."/>
            <person name="Hayashi A."/>
            <person name="Hijishita S."/>
            <person name="Honda M."/>
            <person name="Hosokawa S."/>
            <person name="Ichikawa Y."/>
            <person name="Idonuma A."/>
            <person name="Iijima M."/>
            <person name="Ikeda M."/>
            <person name="Ikeno M."/>
            <person name="Ito K."/>
            <person name="Ito S."/>
            <person name="Ito T."/>
            <person name="Ito Y."/>
            <person name="Ito Y."/>
            <person name="Iwabuchi A."/>
            <person name="Kamiya K."/>
            <person name="Karasawa W."/>
            <person name="Kurita K."/>
            <person name="Katagiri S."/>
            <person name="Kikuta A."/>
            <person name="Kobayashi H."/>
            <person name="Kobayashi N."/>
            <person name="Machita K."/>
            <person name="Maehara T."/>
            <person name="Masukawa M."/>
            <person name="Mizubayashi T."/>
            <person name="Mukai Y."/>
            <person name="Nagasaki H."/>
            <person name="Nagata Y."/>
            <person name="Naito S."/>
            <person name="Nakashima M."/>
            <person name="Nakama Y."/>
            <person name="Nakamichi Y."/>
            <person name="Nakamura M."/>
            <person name="Meguro A."/>
            <person name="Negishi M."/>
            <person name="Ohta I."/>
            <person name="Ohta T."/>
            <person name="Okamoto M."/>
            <person name="Ono N."/>
            <person name="Saji S."/>
            <person name="Sakaguchi M."/>
            <person name="Sakai K."/>
            <person name="Shibata M."/>
            <person name="Shimokawa T."/>
            <person name="Song J."/>
            <person name="Takazaki Y."/>
            <person name="Terasawa K."/>
            <person name="Tsugane M."/>
            <person name="Tsuji K."/>
            <person name="Ueda S."/>
            <person name="Waki K."/>
            <person name="Yamagata H."/>
            <person name="Yamamoto M."/>
            <person name="Yamamoto S."/>
            <person name="Yamane H."/>
            <person name="Yoshiki S."/>
            <person name="Yoshihara R."/>
            <person name="Yukawa K."/>
            <person name="Zhong H."/>
            <person name="Yano M."/>
            <person name="Yuan Q."/>
            <person name="Ouyang S."/>
            <person name="Liu J."/>
            <person name="Jones K.M."/>
            <person name="Gansberger K."/>
            <person name="Moffat K."/>
            <person name="Hill J."/>
            <person name="Bera J."/>
            <person name="Fadrosh D."/>
            <person name="Jin S."/>
            <person name="Johri S."/>
            <person name="Kim M."/>
            <person name="Overton L."/>
            <person name="Reardon M."/>
            <person name="Tsitrin T."/>
            <person name="Vuong H."/>
            <person name="Weaver B."/>
            <person name="Ciecko A."/>
            <person name="Tallon L."/>
            <person name="Jackson J."/>
            <person name="Pai G."/>
            <person name="Aken S.V."/>
            <person name="Utterback T."/>
            <person name="Reidmuller S."/>
            <person name="Feldblyum T."/>
            <person name="Hsiao J."/>
            <person name="Zismann V."/>
            <person name="Iobst S."/>
            <person name="de Vazeille A.R."/>
            <person name="Buell C.R."/>
            <person name="Ying K."/>
            <person name="Li Y."/>
            <person name="Lu T."/>
            <person name="Huang Y."/>
            <person name="Zhao Q."/>
            <person name="Feng Q."/>
            <person name="Zhang L."/>
            <person name="Zhu J."/>
            <person name="Weng Q."/>
            <person name="Mu J."/>
            <person name="Lu Y."/>
            <person name="Fan D."/>
            <person name="Liu Y."/>
            <person name="Guan J."/>
            <person name="Zhang Y."/>
            <person name="Yu S."/>
            <person name="Liu X."/>
            <person name="Zhang Y."/>
            <person name="Hong G."/>
            <person name="Han B."/>
            <person name="Choisne N."/>
            <person name="Demange N."/>
            <person name="Orjeda G."/>
            <person name="Samain S."/>
            <person name="Cattolico L."/>
            <person name="Pelletier E."/>
            <person name="Couloux A."/>
            <person name="Segurens B."/>
            <person name="Wincker P."/>
            <person name="D'Hont A."/>
            <person name="Scarpelli C."/>
            <person name="Weissenbach J."/>
            <person name="Salanoubat M."/>
            <person name="Quetier F."/>
            <person name="Yu Y."/>
            <person name="Kim H.R."/>
            <person name="Rambo T."/>
            <person name="Currie J."/>
            <person name="Collura K."/>
            <person name="Luo M."/>
            <person name="Yang T."/>
            <person name="Ammiraju J.S.S."/>
            <person name="Engler F."/>
            <person name="Soderlund C."/>
            <person name="Wing R.A."/>
            <person name="Palmer L.E."/>
            <person name="de la Bastide M."/>
            <person name="Spiegel L."/>
            <person name="Nascimento L."/>
            <person name="Zutavern T."/>
            <person name="O'Shaughnessy A."/>
            <person name="Dike S."/>
            <person name="Dedhia N."/>
            <person name="Preston R."/>
            <person name="Balija V."/>
            <person name="McCombie W.R."/>
            <person name="Chow T."/>
            <person name="Chen H."/>
            <person name="Chung M."/>
            <person name="Chen C."/>
            <person name="Shaw J."/>
            <person name="Wu H."/>
            <person name="Hsiao K."/>
            <person name="Chao Y."/>
            <person name="Chu M."/>
            <person name="Cheng C."/>
            <person name="Hour A."/>
            <person name="Lee P."/>
            <person name="Lin S."/>
            <person name="Lin Y."/>
            <person name="Liou J."/>
            <person name="Liu S."/>
            <person name="Hsing Y."/>
            <person name="Raghuvanshi S."/>
            <person name="Mohanty A."/>
            <person name="Bharti A.K."/>
            <person name="Gaur A."/>
            <person name="Gupta V."/>
            <person name="Kumar D."/>
            <person name="Ravi V."/>
            <person name="Vij S."/>
            <person name="Kapur A."/>
            <person name="Khurana P."/>
            <person name="Khurana P."/>
            <person name="Khurana J.P."/>
            <person name="Tyagi A.K."/>
            <person name="Gaikwad K."/>
            <person name="Singh A."/>
            <person name="Dalal V."/>
            <person name="Srivastava S."/>
            <person name="Dixit A."/>
            <person name="Pal A.K."/>
            <person name="Ghazi I.A."/>
            <person name="Yadav M."/>
            <person name="Pandit A."/>
            <person name="Bhargava A."/>
            <person name="Sureshbabu K."/>
            <person name="Batra K."/>
            <person name="Sharma T.R."/>
            <person name="Mohapatra T."/>
            <person name="Singh N.K."/>
            <person name="Messing J."/>
            <person name="Nelson A.B."/>
            <person name="Fuks G."/>
            <person name="Kavchok S."/>
            <person name="Keizer G."/>
            <person name="Linton E."/>
            <person name="Llaca V."/>
            <person name="Song R."/>
            <person name="Tanyolac B."/>
            <person name="Young S."/>
            <person name="Ho-Il K."/>
            <person name="Hahn J.H."/>
            <person name="Sangsakoo G."/>
            <person name="Vanavichit A."/>
            <person name="de Mattos Luiz.A.T."/>
            <person name="Zimmer P.D."/>
            <person name="Malone G."/>
            <person name="Dellagostin O."/>
            <person name="de Oliveira A.C."/>
            <person name="Bevan M."/>
            <person name="Bancroft I."/>
            <person name="Minx P."/>
            <person name="Cordum H."/>
            <person name="Wilson R."/>
            <person name="Cheng Z."/>
            <person name="Jin W."/>
            <person name="Jiang J."/>
            <person name="Leong S.A."/>
            <person name="Iwama H."/>
            <person name="Gojobori T."/>
            <person name="Itoh T."/>
            <person name="Niimura Y."/>
            <person name="Fujii Y."/>
            <person name="Habara T."/>
            <person name="Sakai H."/>
            <person name="Sato Y."/>
            <person name="Wilson G."/>
            <person name="Kumar K."/>
            <person name="McCouch S."/>
            <person name="Juretic N."/>
            <person name="Hoen D."/>
            <person name="Wright S."/>
            <person name="Bruskiewich R."/>
            <person name="Bureau T."/>
            <person name="Miyao A."/>
            <person name="Hirochika H."/>
            <person name="Nishikawa T."/>
            <person name="Kadowaki K."/>
            <person name="Sugiura M."/>
            <person name="Burr B."/>
            <person name="Sasaki T."/>
        </authorList>
    </citation>
    <scope>NUCLEOTIDE SEQUENCE [LARGE SCALE GENOMIC DNA]</scope>
    <source>
        <strain evidence="4">cv. Nipponbare</strain>
    </source>
</reference>
<dbReference type="EMBL" id="AP008211">
    <property type="protein sequence ID" value="BAF16886.1"/>
    <property type="molecule type" value="Genomic_DNA"/>
</dbReference>
<evidence type="ECO:0000313" key="3">
    <source>
        <dbReference type="EMBL" id="BAF16886.1"/>
    </source>
</evidence>
<organism evidence="2 4">
    <name type="scientific">Oryza sativa subsp. japonica</name>
    <name type="common">Rice</name>
    <dbReference type="NCBI Taxonomy" id="39947"/>
    <lineage>
        <taxon>Eukaryota</taxon>
        <taxon>Viridiplantae</taxon>
        <taxon>Streptophyta</taxon>
        <taxon>Embryophyta</taxon>
        <taxon>Tracheophyta</taxon>
        <taxon>Spermatophyta</taxon>
        <taxon>Magnoliopsida</taxon>
        <taxon>Liliopsida</taxon>
        <taxon>Poales</taxon>
        <taxon>Poaceae</taxon>
        <taxon>BOP clade</taxon>
        <taxon>Oryzoideae</taxon>
        <taxon>Oryzeae</taxon>
        <taxon>Oryzinae</taxon>
        <taxon>Oryza</taxon>
        <taxon>Oryza sativa</taxon>
    </lineage>
</organism>
<reference evidence="3" key="8">
    <citation type="submission" date="2012-08" db="EMBL/GenBank/DDBJ databases">
        <title>The Second Rice Annotation Project Meeting (RAP2).</title>
        <authorList>
            <consortium name="The Rice Annotation Project (RAP)"/>
        </authorList>
    </citation>
    <scope>NUCLEOTIDE SEQUENCE</scope>
</reference>
<reference evidence="3" key="4">
    <citation type="journal article" date="2007" name="Genome Res.">
        <title>Curated Genome Annotation of Oryza sativa ssp. japonica and Comparative Genome Analysis with Arabidopsis thaliana.</title>
        <authorList>
            <consortium name="The Rice Annotation Project (RAP)"/>
            <person name="Itoh T."/>
            <person name="Tanaka T."/>
            <person name="Barrero R.A."/>
            <person name="Yamasaki C."/>
            <person name="Fujii Y."/>
            <person name="Hilton P.B."/>
            <person name="Antonio B.A."/>
            <person name="Aono H."/>
            <person name="Apweiler R."/>
            <person name="Bruskiewich R."/>
            <person name="Bureau T."/>
            <person name="Burr F."/>
            <person name="Costa de Oliveira A."/>
            <person name="Fuks G."/>
            <person name="Habara T."/>
            <person name="Haberer G."/>
            <person name="Han B."/>
            <person name="Harada E."/>
            <person name="Hiraki A.T."/>
            <person name="Hirochika H."/>
            <person name="Hoen D."/>
            <person name="Hokari H."/>
            <person name="Hosokawa S."/>
            <person name="Hsing Y."/>
            <person name="Ikawa H."/>
            <person name="Ikeo K."/>
            <person name="Imanishi T."/>
            <person name="Ito Y."/>
            <person name="Jaiswal P."/>
            <person name="Kanno M."/>
            <person name="Kawahara Y."/>
            <person name="Kawamura T."/>
            <person name="Kawashima H."/>
            <person name="Khurana J.P."/>
            <person name="Kikuchi S."/>
            <person name="Komatsu S."/>
            <person name="Koyanagi K.O."/>
            <person name="Kubooka H."/>
            <person name="Lieberherr D."/>
            <person name="Lin Y.C."/>
            <person name="Lonsdale D."/>
            <person name="Matsumoto T."/>
            <person name="Matsuya A."/>
            <person name="McCombie W.R."/>
            <person name="Messing J."/>
            <person name="Miyao A."/>
            <person name="Mulder N."/>
            <person name="Nagamura Y."/>
            <person name="Nam J."/>
            <person name="Namiki N."/>
            <person name="Numa H."/>
            <person name="Nurimoto S."/>
            <person name="O'donovan C."/>
            <person name="Ohyanagi H."/>
            <person name="Okido T."/>
            <person name="Oota S."/>
            <person name="Osato N."/>
            <person name="Palmer L.E."/>
            <person name="Quetier F."/>
            <person name="Raghuvanshi S."/>
            <person name="Saichi N."/>
            <person name="Sakai H."/>
            <person name="Sakai Y."/>
            <person name="Sakata K."/>
            <person name="Sakurai T."/>
            <person name="Sato F."/>
            <person name="Sato Y."/>
            <person name="Schoof H."/>
            <person name="Seki M."/>
            <person name="Shibata M."/>
            <person name="Shimizu Y."/>
            <person name="Shinozaki K."/>
            <person name="Shinso Y."/>
            <person name="Singh N.K."/>
            <person name="Smith-White B."/>
            <person name="Takeda J."/>
            <person name="Tanino M."/>
            <person name="Tatusova T."/>
            <person name="Thongjuea S."/>
            <person name="Todokoro F."/>
            <person name="Tsugane M."/>
            <person name="Tyagi A.K."/>
            <person name="Vanavichit A."/>
            <person name="Wang A."/>
            <person name="Wing R.A."/>
            <person name="Yamaguchi K."/>
            <person name="Yamamoto M."/>
            <person name="Yamamoto N."/>
            <person name="Yu Y."/>
            <person name="Zhang H."/>
            <person name="Zhao Q."/>
            <person name="Higo K."/>
            <person name="Burr B."/>
            <person name="Gojobori T."/>
            <person name="Sasaki T."/>
        </authorList>
    </citation>
    <scope>NUCLEOTIDE SEQUENCE</scope>
</reference>
<reference evidence="4" key="6">
    <citation type="journal article" date="2008" name="Nucleic Acids Res.">
        <title>The rice annotation project database (RAP-DB): 2008 update.</title>
        <authorList>
            <consortium name="The rice annotation project (RAP)"/>
        </authorList>
    </citation>
    <scope>GENOME REANNOTATION</scope>
    <source>
        <strain evidence="4">cv. Nipponbare</strain>
    </source>
</reference>
<proteinExistence type="predicted"/>
<dbReference type="AlphaFoldDB" id="A0A0P0WJG7"/>
<dbReference type="KEGG" id="dosa:Os05g0228900"/>
<gene>
    <name evidence="3" type="ordered locus">Os05g0228900</name>
    <name evidence="2" type="ORF">B1402B06.3</name>
</gene>
<feature type="region of interest" description="Disordered" evidence="1">
    <location>
        <begin position="50"/>
        <end position="103"/>
    </location>
</feature>
<reference evidence="3" key="3">
    <citation type="journal article" date="2006" name="Nucleic Acids Res.">
        <title>The Rice Annotation Project Database (RAP-DB): hub for Oryza sativa ssp. japonica genome information.</title>
        <authorList>
            <person name="Ohyanagi H."/>
            <person name="Tanaka T."/>
            <person name="Sakai H."/>
            <person name="Shigemoto Y."/>
            <person name="Yamaguchi K."/>
            <person name="Habara T."/>
            <person name="Fujii Y."/>
            <person name="Antonio B.A."/>
            <person name="Nagamura Y."/>
            <person name="Imanishi T."/>
            <person name="Ikeo K."/>
            <person name="Itoh T."/>
            <person name="Gojobori T."/>
            <person name="Sasaki T."/>
        </authorList>
    </citation>
    <scope>NUCLEOTIDE SEQUENCE</scope>
</reference>
<reference evidence="3" key="7">
    <citation type="submission" date="2012-08" db="EMBL/GenBank/DDBJ databases">
        <title>Oryza sativa nipponbare(GA3) genomic DNA, chromosome 5.</title>
        <authorList>
            <consortium name="IRGSP(International Rice Genome Sequencing Project)"/>
        </authorList>
    </citation>
    <scope>NUCLEOTIDE SEQUENCE</scope>
</reference>